<name>A0ABY3TNB2_9MYCO</name>
<evidence type="ECO:0000313" key="2">
    <source>
        <dbReference type="Proteomes" id="UP001055337"/>
    </source>
</evidence>
<sequence>MPITSTWVGVLTRALDPPRPAAGTAEAVAVITTPRRLRPTPVEGAVVEDAPAELTGVIPSVDRAAESASAAGDVVVRAAVRPADAAAGRLIVPVFFVLVAGWGAALCERARAFGPALAVLDFEELADGPAFESPESA</sequence>
<organism evidence="1 2">
    <name type="scientific">Mycolicibacterium crocinum</name>
    <dbReference type="NCBI Taxonomy" id="388459"/>
    <lineage>
        <taxon>Bacteria</taxon>
        <taxon>Bacillati</taxon>
        <taxon>Actinomycetota</taxon>
        <taxon>Actinomycetes</taxon>
        <taxon>Mycobacteriales</taxon>
        <taxon>Mycobacteriaceae</taxon>
        <taxon>Mycolicibacterium</taxon>
    </lineage>
</organism>
<accession>A0ABY3TNB2</accession>
<dbReference type="EMBL" id="CP092362">
    <property type="protein sequence ID" value="ULN42192.1"/>
    <property type="molecule type" value="Genomic_DNA"/>
</dbReference>
<reference evidence="1" key="1">
    <citation type="submission" date="2022-08" db="EMBL/GenBank/DDBJ databases">
        <title>Whole genome sequencing of non-tuberculosis mycobacteria type-strains.</title>
        <authorList>
            <person name="Igarashi Y."/>
            <person name="Osugi A."/>
            <person name="Mitarai S."/>
        </authorList>
    </citation>
    <scope>NUCLEOTIDE SEQUENCE</scope>
    <source>
        <strain evidence="1">JCM 16369</strain>
    </source>
</reference>
<dbReference type="RefSeq" id="WP_240178649.1">
    <property type="nucleotide sequence ID" value="NZ_CP092362.2"/>
</dbReference>
<evidence type="ECO:0000313" key="1">
    <source>
        <dbReference type="EMBL" id="ULN42192.1"/>
    </source>
</evidence>
<proteinExistence type="predicted"/>
<dbReference type="Proteomes" id="UP001055337">
    <property type="component" value="Chromosome"/>
</dbReference>
<protein>
    <submittedName>
        <fullName evidence="1">Uncharacterized protein</fullName>
    </submittedName>
</protein>
<keyword evidence="2" id="KW-1185">Reference proteome</keyword>
<gene>
    <name evidence="1" type="ORF">MI149_03420</name>
</gene>